<feature type="region of interest" description="Disordered" evidence="1">
    <location>
        <begin position="60"/>
        <end position="90"/>
    </location>
</feature>
<comment type="caution">
    <text evidence="2">The sequence shown here is derived from an EMBL/GenBank/DDBJ whole genome shotgun (WGS) entry which is preliminary data.</text>
</comment>
<dbReference type="Proteomes" id="UP000652219">
    <property type="component" value="Unassembled WGS sequence"/>
</dbReference>
<evidence type="ECO:0000313" key="2">
    <source>
        <dbReference type="EMBL" id="KAF6793016.1"/>
    </source>
</evidence>
<feature type="compositionally biased region" description="Basic and acidic residues" evidence="1">
    <location>
        <begin position="65"/>
        <end position="75"/>
    </location>
</feature>
<keyword evidence="3" id="KW-1185">Reference proteome</keyword>
<feature type="region of interest" description="Disordered" evidence="1">
    <location>
        <begin position="1"/>
        <end position="20"/>
    </location>
</feature>
<dbReference type="EMBL" id="WIGN01000444">
    <property type="protein sequence ID" value="KAF6793016.1"/>
    <property type="molecule type" value="Genomic_DNA"/>
</dbReference>
<evidence type="ECO:0000256" key="1">
    <source>
        <dbReference type="SAM" id="MobiDB-lite"/>
    </source>
</evidence>
<protein>
    <submittedName>
        <fullName evidence="2">Uncharacterized protein</fullName>
    </submittedName>
</protein>
<reference evidence="2 3" key="1">
    <citation type="journal article" date="2020" name="Phytopathology">
        <title>Genome Sequence Resources of Colletotrichum truncatum, C. plurivorum, C. musicola, and C. sojae: Four Species Pathogenic to Soybean (Glycine max).</title>
        <authorList>
            <person name="Rogerio F."/>
            <person name="Boufleur T.R."/>
            <person name="Ciampi-Guillardi M."/>
            <person name="Sukno S.A."/>
            <person name="Thon M.R."/>
            <person name="Massola Junior N.S."/>
            <person name="Baroncelli R."/>
        </authorList>
    </citation>
    <scope>NUCLEOTIDE SEQUENCE [LARGE SCALE GENOMIC DNA]</scope>
    <source>
        <strain evidence="2 3">LFN0009</strain>
    </source>
</reference>
<feature type="region of interest" description="Disordered" evidence="1">
    <location>
        <begin position="109"/>
        <end position="137"/>
    </location>
</feature>
<proteinExistence type="predicted"/>
<organism evidence="2 3">
    <name type="scientific">Colletotrichum sojae</name>
    <dbReference type="NCBI Taxonomy" id="2175907"/>
    <lineage>
        <taxon>Eukaryota</taxon>
        <taxon>Fungi</taxon>
        <taxon>Dikarya</taxon>
        <taxon>Ascomycota</taxon>
        <taxon>Pezizomycotina</taxon>
        <taxon>Sordariomycetes</taxon>
        <taxon>Hypocreomycetidae</taxon>
        <taxon>Glomerellales</taxon>
        <taxon>Glomerellaceae</taxon>
        <taxon>Colletotrichum</taxon>
        <taxon>Colletotrichum orchidearum species complex</taxon>
    </lineage>
</organism>
<accession>A0A8H6IRA1</accession>
<gene>
    <name evidence="2" type="ORF">CSOJ01_14045</name>
</gene>
<sequence length="158" mass="17233">MGRRGRYWRAGGRDNKAKRSFSSLCGPYRGSPCYRTAILAPPPAKVAGWRGLRPNITTSVPEVDIEGRGGYDRNRAAQGKPPRPQPKSFAVNRVPCCAPAFVAFVEPYRATGGGRPQPTASKQRASRPVQRPATAEDVLRSLERFAGRAMVGPVRSKQ</sequence>
<dbReference type="AlphaFoldDB" id="A0A8H6IRA1"/>
<name>A0A8H6IRA1_9PEZI</name>
<evidence type="ECO:0000313" key="3">
    <source>
        <dbReference type="Proteomes" id="UP000652219"/>
    </source>
</evidence>